<dbReference type="PANTHER" id="PTHR46696:SF3">
    <property type="entry name" value="PULCHERRIMINIC ACID SYNTHASE"/>
    <property type="match status" value="1"/>
</dbReference>
<evidence type="ECO:0000256" key="1">
    <source>
        <dbReference type="ARBA" id="ARBA00010617"/>
    </source>
</evidence>
<dbReference type="RefSeq" id="WP_234013158.1">
    <property type="nucleotide sequence ID" value="NZ_CP098609.1"/>
</dbReference>
<accession>A0ABY4UQA7</accession>
<protein>
    <submittedName>
        <fullName evidence="3">Cytochrome P450</fullName>
    </submittedName>
</protein>
<dbReference type="InterPro" id="IPR002397">
    <property type="entry name" value="Cyt_P450_B"/>
</dbReference>
<evidence type="ECO:0000256" key="2">
    <source>
        <dbReference type="RuleBase" id="RU000461"/>
    </source>
</evidence>
<keyword evidence="2" id="KW-0479">Metal-binding</keyword>
<dbReference type="EMBL" id="CP098609">
    <property type="protein sequence ID" value="USC46444.1"/>
    <property type="molecule type" value="Genomic_DNA"/>
</dbReference>
<dbReference type="CDD" id="cd11032">
    <property type="entry name" value="P450_EryK-like"/>
    <property type="match status" value="1"/>
</dbReference>
<dbReference type="PANTHER" id="PTHR46696">
    <property type="entry name" value="P450, PUTATIVE (EUROFUNG)-RELATED"/>
    <property type="match status" value="1"/>
</dbReference>
<dbReference type="SUPFAM" id="SSF48264">
    <property type="entry name" value="Cytochrome P450"/>
    <property type="match status" value="1"/>
</dbReference>
<evidence type="ECO:0000313" key="3">
    <source>
        <dbReference type="EMBL" id="USC46444.1"/>
    </source>
</evidence>
<evidence type="ECO:0000313" key="4">
    <source>
        <dbReference type="Proteomes" id="UP001056079"/>
    </source>
</evidence>
<gene>
    <name evidence="3" type="ORF">K7395_06680</name>
</gene>
<comment type="similarity">
    <text evidence="1 2">Belongs to the cytochrome P450 family.</text>
</comment>
<sequence length="422" mass="46767">MVPARCALSWGISLNDLSALTRLPFDRRIEEFFMYLGGRRGTEAVGESREPGVWEVFRYDEAVQVLGDHRTFSSDMNHFIPEEQRQLARAARGNFVGIDPPDHTQLRGLVSQAFSPRVTAALEPRIGRLAEQLLDDIVAERGDKASCDLVGEFAGPLSAIVIAELFGIPESDHTMIAEWAKALLGSRPAGELSIADEAAMQNTADLVRRAGEYLVHHITERRARPQDDLTSRLATTEVDGKRLDDEEIVGVIGMFLIAGYLPASVLTANTVMALDEHPAALAEVRSDPALLPGAIEEVLRWRPPLVRDQRLTTRDADLGGRTVPAGSMVCVWLASAHRDPFRFENPDLFDIHRNAGRHLAFGKGIHYCLGAPLARLEARIAVETLLRRFERIEIPRDESVEFHESIGVLGPVRLPTTLFARR</sequence>
<dbReference type="InterPro" id="IPR036396">
    <property type="entry name" value="Cyt_P450_sf"/>
</dbReference>
<dbReference type="PROSITE" id="PS00086">
    <property type="entry name" value="CYTOCHROME_P450"/>
    <property type="match status" value="1"/>
</dbReference>
<keyword evidence="2" id="KW-0560">Oxidoreductase</keyword>
<keyword evidence="2" id="KW-0349">Heme</keyword>
<name>A0ABY4UQA7_STRFL</name>
<dbReference type="Pfam" id="PF00067">
    <property type="entry name" value="p450"/>
    <property type="match status" value="1"/>
</dbReference>
<keyword evidence="4" id="KW-1185">Reference proteome</keyword>
<proteinExistence type="inferred from homology"/>
<dbReference type="Gene3D" id="1.10.630.10">
    <property type="entry name" value="Cytochrome P450"/>
    <property type="match status" value="1"/>
</dbReference>
<keyword evidence="2" id="KW-0408">Iron</keyword>
<dbReference type="Proteomes" id="UP001056079">
    <property type="component" value="Chromosome"/>
</dbReference>
<reference evidence="3" key="1">
    <citation type="submission" date="2021-08" db="EMBL/GenBank/DDBJ databases">
        <title>DNA methylation of m4C regulates biosynthesis of daptomycin in Streptomyces roseosporus L30.</title>
        <authorList>
            <person name="Fang J.-L."/>
        </authorList>
    </citation>
    <scope>NUCLEOTIDE SEQUENCE</scope>
    <source>
        <strain evidence="3">L30</strain>
    </source>
</reference>
<dbReference type="InterPro" id="IPR001128">
    <property type="entry name" value="Cyt_P450"/>
</dbReference>
<keyword evidence="2" id="KW-0503">Monooxygenase</keyword>
<dbReference type="PRINTS" id="PR00359">
    <property type="entry name" value="BP450"/>
</dbReference>
<organism evidence="3 4">
    <name type="scientific">Streptomyces filamentosus</name>
    <name type="common">Streptomyces roseosporus</name>
    <dbReference type="NCBI Taxonomy" id="67294"/>
    <lineage>
        <taxon>Bacteria</taxon>
        <taxon>Bacillati</taxon>
        <taxon>Actinomycetota</taxon>
        <taxon>Actinomycetes</taxon>
        <taxon>Kitasatosporales</taxon>
        <taxon>Streptomycetaceae</taxon>
        <taxon>Streptomyces</taxon>
    </lineage>
</organism>
<dbReference type="InterPro" id="IPR017972">
    <property type="entry name" value="Cyt_P450_CS"/>
</dbReference>